<dbReference type="Pfam" id="PF11298">
    <property type="entry name" value="DUF3099"/>
    <property type="match status" value="1"/>
</dbReference>
<feature type="compositionally biased region" description="Basic and acidic residues" evidence="1">
    <location>
        <begin position="148"/>
        <end position="163"/>
    </location>
</feature>
<gene>
    <name evidence="3" type="ORF">Clow_00741</name>
</gene>
<evidence type="ECO:0000313" key="4">
    <source>
        <dbReference type="Proteomes" id="UP000050488"/>
    </source>
</evidence>
<feature type="transmembrane region" description="Helical" evidence="2">
    <location>
        <begin position="94"/>
        <end position="115"/>
    </location>
</feature>
<evidence type="ECO:0000256" key="2">
    <source>
        <dbReference type="SAM" id="Phobius"/>
    </source>
</evidence>
<dbReference type="InterPro" id="IPR021449">
    <property type="entry name" value="DUF3099"/>
</dbReference>
<evidence type="ECO:0000256" key="1">
    <source>
        <dbReference type="SAM" id="MobiDB-lite"/>
    </source>
</evidence>
<dbReference type="STRING" id="1544413.Clow_00741"/>
<comment type="caution">
    <text evidence="3">The sequence shown here is derived from an EMBL/GenBank/DDBJ whole genome shotgun (WGS) entry which is preliminary data.</text>
</comment>
<keyword evidence="2" id="KW-0472">Membrane</keyword>
<feature type="transmembrane region" description="Helical" evidence="2">
    <location>
        <begin position="69"/>
        <end position="88"/>
    </location>
</feature>
<proteinExistence type="predicted"/>
<accession>A0A0Q0Z9X4</accession>
<reference evidence="3 4" key="1">
    <citation type="submission" date="2015-10" db="EMBL/GenBank/DDBJ databases">
        <title>Corynebacteirum lowii and Corynebacterium oculi species nova, derived from human clinical disease and and emended description of Corynebacterium mastiditis.</title>
        <authorList>
            <person name="Bernard K."/>
            <person name="Pacheco A.L."/>
            <person name="Mcdougall C."/>
            <person name="Burtx T."/>
            <person name="Weibe D."/>
            <person name="Tyler S."/>
            <person name="Olson A.B."/>
            <person name="Cnockaert M."/>
            <person name="Eguchi H."/>
            <person name="Kuwahara T."/>
            <person name="Nakayama-Imaohji H."/>
            <person name="Boudewijins M."/>
            <person name="Van Hoecke F."/>
            <person name="Bernier A.-M."/>
            <person name="Vandamme P."/>
        </authorList>
    </citation>
    <scope>NUCLEOTIDE SEQUENCE [LARGE SCALE GENOMIC DNA]</scope>
    <source>
        <strain evidence="3 4">NML 130206</strain>
    </source>
</reference>
<organism evidence="3 4">
    <name type="scientific">Corynebacterium lowii</name>
    <dbReference type="NCBI Taxonomy" id="1544413"/>
    <lineage>
        <taxon>Bacteria</taxon>
        <taxon>Bacillati</taxon>
        <taxon>Actinomycetota</taxon>
        <taxon>Actinomycetes</taxon>
        <taxon>Mycobacteriales</taxon>
        <taxon>Corynebacteriaceae</taxon>
        <taxon>Corynebacterium</taxon>
    </lineage>
</organism>
<name>A0A0Q0Z9X4_9CORY</name>
<protein>
    <recommendedName>
        <fullName evidence="5">DUF3099 domain-containing protein</fullName>
    </recommendedName>
</protein>
<dbReference type="AlphaFoldDB" id="A0A0Q0Z9X4"/>
<dbReference type="EMBL" id="LKEV01000002">
    <property type="protein sequence ID" value="KQB86533.1"/>
    <property type="molecule type" value="Genomic_DNA"/>
</dbReference>
<feature type="region of interest" description="Disordered" evidence="1">
    <location>
        <begin position="144"/>
        <end position="163"/>
    </location>
</feature>
<dbReference type="PATRIC" id="fig|1544413.3.peg.741"/>
<feature type="region of interest" description="Disordered" evidence="1">
    <location>
        <begin position="1"/>
        <end position="23"/>
    </location>
</feature>
<dbReference type="Proteomes" id="UP000050488">
    <property type="component" value="Unassembled WGS sequence"/>
</dbReference>
<keyword evidence="2" id="KW-0812">Transmembrane</keyword>
<keyword evidence="2" id="KW-1133">Transmembrane helix</keyword>
<evidence type="ECO:0008006" key="5">
    <source>
        <dbReference type="Google" id="ProtNLM"/>
    </source>
</evidence>
<sequence>MWVYPGCMASQGDASDSAPEPAETIDAPVENVPARRRGFSAPRLRRRRVALITDAQRTPEQNLRHRERLYGVVQGVRLPLLGLAMLTLVAWDNWIIAGALFCVSIPLPWIAVVLANGRGEPRDPRSPKVYKPALAREQAIAQLQAAERTPELPPHERPTPKDE</sequence>
<evidence type="ECO:0000313" key="3">
    <source>
        <dbReference type="EMBL" id="KQB86533.1"/>
    </source>
</evidence>
<keyword evidence="4" id="KW-1185">Reference proteome</keyword>